<keyword evidence="6" id="KW-1185">Reference proteome</keyword>
<gene>
    <name evidence="5" type="ORF">ACFQGP_11265</name>
</gene>
<feature type="domain" description="WxL Interacting Protein peptidoglycan binding" evidence="3">
    <location>
        <begin position="32"/>
        <end position="152"/>
    </location>
</feature>
<name>A0ABW1REB3_9LACO</name>
<keyword evidence="1" id="KW-1133">Transmembrane helix</keyword>
<comment type="caution">
    <text evidence="5">The sequence shown here is derived from an EMBL/GenBank/DDBJ whole genome shotgun (WGS) entry which is preliminary data.</text>
</comment>
<feature type="transmembrane region" description="Helical" evidence="1">
    <location>
        <begin position="304"/>
        <end position="325"/>
    </location>
</feature>
<feature type="chain" id="PRO_5046321636" evidence="2">
    <location>
        <begin position="25"/>
        <end position="331"/>
    </location>
</feature>
<keyword evidence="1" id="KW-0472">Membrane</keyword>
<proteinExistence type="predicted"/>
<accession>A0ABW1REB3</accession>
<feature type="signal peptide" evidence="2">
    <location>
        <begin position="1"/>
        <end position="24"/>
    </location>
</feature>
<evidence type="ECO:0000256" key="1">
    <source>
        <dbReference type="SAM" id="Phobius"/>
    </source>
</evidence>
<protein>
    <submittedName>
        <fullName evidence="5">WxL protein peptidoglycan domain-containing protein</fullName>
    </submittedName>
</protein>
<keyword evidence="2" id="KW-0732">Signal</keyword>
<evidence type="ECO:0000259" key="3">
    <source>
        <dbReference type="Pfam" id="PF06030"/>
    </source>
</evidence>
<evidence type="ECO:0000313" key="6">
    <source>
        <dbReference type="Proteomes" id="UP001596289"/>
    </source>
</evidence>
<dbReference type="InterPro" id="IPR021759">
    <property type="entry name" value="WxLIP_HBD"/>
</dbReference>
<dbReference type="EMBL" id="JBHSSL010000095">
    <property type="protein sequence ID" value="MFC6171143.1"/>
    <property type="molecule type" value="Genomic_DNA"/>
</dbReference>
<dbReference type="Pfam" id="PF11797">
    <property type="entry name" value="WxLIP_HBD"/>
    <property type="match status" value="1"/>
</dbReference>
<dbReference type="Proteomes" id="UP001596289">
    <property type="component" value="Unassembled WGS sequence"/>
</dbReference>
<reference evidence="6" key="1">
    <citation type="journal article" date="2019" name="Int. J. Syst. Evol. Microbiol.">
        <title>The Global Catalogue of Microorganisms (GCM) 10K type strain sequencing project: providing services to taxonomists for standard genome sequencing and annotation.</title>
        <authorList>
            <consortium name="The Broad Institute Genomics Platform"/>
            <consortium name="The Broad Institute Genome Sequencing Center for Infectious Disease"/>
            <person name="Wu L."/>
            <person name="Ma J."/>
        </authorList>
    </citation>
    <scope>NUCLEOTIDE SEQUENCE [LARGE SCALE GENOMIC DNA]</scope>
    <source>
        <strain evidence="6">CCM 8904</strain>
    </source>
</reference>
<organism evidence="5 6">
    <name type="scientific">Loigolactobacillus jiayinensis</name>
    <dbReference type="NCBI Taxonomy" id="2486016"/>
    <lineage>
        <taxon>Bacteria</taxon>
        <taxon>Bacillati</taxon>
        <taxon>Bacillota</taxon>
        <taxon>Bacilli</taxon>
        <taxon>Lactobacillales</taxon>
        <taxon>Lactobacillaceae</taxon>
        <taxon>Loigolactobacillus</taxon>
    </lineage>
</organism>
<evidence type="ECO:0000313" key="5">
    <source>
        <dbReference type="EMBL" id="MFC6171143.1"/>
    </source>
</evidence>
<dbReference type="RefSeq" id="WP_125553947.1">
    <property type="nucleotide sequence ID" value="NZ_RHOF01000068.1"/>
</dbReference>
<sequence>MLSRFGLVIVSCLSLLFGSTSVAAATTPTTAFTVAPVLTDLPVVNTQSFFNLQVKQDTSYQLPVKLSNTSTEAQQLTVQINNAQTTGSGVIDYSQAGATLLAKSAPNLAAMVAGSRQQQVTLQPQEQRTVNFTLKTPAAAFAGTVLGGITVTDQGAQAQATMANRTRYALSVALVEAGQAAPTPQLTAGKVKYGQQAAVSGYQLPLRNVAPLLWHNAQATLTITNAQHKQVARTQLSNFSMAPSSAVTLLLSNKRLASGHYTYQVALKSGAQRATVKQPFTIKATTTKAATTTPLKHKAARTNWWLWLEIGVIGVAGLVGVGYWLKRRQHQ</sequence>
<dbReference type="InterPro" id="IPR010317">
    <property type="entry name" value="WxLIP_PGBD"/>
</dbReference>
<dbReference type="Pfam" id="PF06030">
    <property type="entry name" value="WxLIP_PGBD"/>
    <property type="match status" value="1"/>
</dbReference>
<keyword evidence="1" id="KW-0812">Transmembrane</keyword>
<evidence type="ECO:0000256" key="2">
    <source>
        <dbReference type="SAM" id="SignalP"/>
    </source>
</evidence>
<evidence type="ECO:0000259" key="4">
    <source>
        <dbReference type="Pfam" id="PF11797"/>
    </source>
</evidence>
<feature type="domain" description="WxL Interacting Protein host binding" evidence="4">
    <location>
        <begin position="161"/>
        <end position="289"/>
    </location>
</feature>